<protein>
    <recommendedName>
        <fullName evidence="4">Transmembrane protein</fullName>
    </recommendedName>
</protein>
<evidence type="ECO:0000256" key="1">
    <source>
        <dbReference type="SAM" id="Phobius"/>
    </source>
</evidence>
<organism evidence="2 3">
    <name type="scientific">Paraburkholderia xenovorans (strain LB400)</name>
    <dbReference type="NCBI Taxonomy" id="266265"/>
    <lineage>
        <taxon>Bacteria</taxon>
        <taxon>Pseudomonadati</taxon>
        <taxon>Pseudomonadota</taxon>
        <taxon>Betaproteobacteria</taxon>
        <taxon>Burkholderiales</taxon>
        <taxon>Burkholderiaceae</taxon>
        <taxon>Paraburkholderia</taxon>
    </lineage>
</organism>
<sequence length="86" mass="9863">MLCLPLVLVRVIVVYLPAARWVEKKGYCGLSLVFGFWFLFWFCCLGFGLFLICLWSISVAPVRGGTYFLCRGKESRQRKPLYTAST</sequence>
<name>Q13T18_PARXL</name>
<dbReference type="Proteomes" id="UP000001817">
    <property type="component" value="Chromosome 1"/>
</dbReference>
<accession>Q13T18</accession>
<dbReference type="AlphaFoldDB" id="Q13T18"/>
<keyword evidence="1" id="KW-0812">Transmembrane</keyword>
<evidence type="ECO:0000313" key="2">
    <source>
        <dbReference type="EMBL" id="ABE32771.1"/>
    </source>
</evidence>
<dbReference type="KEGG" id="bxe:Bxe_A0160"/>
<evidence type="ECO:0008006" key="4">
    <source>
        <dbReference type="Google" id="ProtNLM"/>
    </source>
</evidence>
<feature type="transmembrane region" description="Helical" evidence="1">
    <location>
        <begin position="34"/>
        <end position="57"/>
    </location>
</feature>
<reference evidence="2 3" key="1">
    <citation type="journal article" date="2006" name="Proc. Natl. Acad. Sci. U.S.A.">
        <title>Burkholderia xenovorans LB400 harbors a multi-replicon, 9.73-Mbp genome shaped for versatility.</title>
        <authorList>
            <person name="Chain P.S."/>
            <person name="Denef V.J."/>
            <person name="Konstantinidis K.T."/>
            <person name="Vergez L.M."/>
            <person name="Agullo L."/>
            <person name="Reyes V.L."/>
            <person name="Hauser L."/>
            <person name="Cordova M."/>
            <person name="Gomez L."/>
            <person name="Gonzalez M."/>
            <person name="Land M."/>
            <person name="Lao V."/>
            <person name="Larimer F."/>
            <person name="LiPuma J.J."/>
            <person name="Mahenthiralingam E."/>
            <person name="Malfatti S.A."/>
            <person name="Marx C.J."/>
            <person name="Parnell J.J."/>
            <person name="Ramette A."/>
            <person name="Richardson P."/>
            <person name="Seeger M."/>
            <person name="Smith D."/>
            <person name="Spilker T."/>
            <person name="Sul W.J."/>
            <person name="Tsoi T.V."/>
            <person name="Ulrich L.E."/>
            <person name="Zhulin I.B."/>
            <person name="Tiedje J.M."/>
        </authorList>
    </citation>
    <scope>NUCLEOTIDE SEQUENCE [LARGE SCALE GENOMIC DNA]</scope>
    <source>
        <strain evidence="2 3">LB400</strain>
    </source>
</reference>
<keyword evidence="1" id="KW-1133">Transmembrane helix</keyword>
<evidence type="ECO:0000313" key="3">
    <source>
        <dbReference type="Proteomes" id="UP000001817"/>
    </source>
</evidence>
<dbReference type="EMBL" id="CP000270">
    <property type="protein sequence ID" value="ABE32771.1"/>
    <property type="molecule type" value="Genomic_DNA"/>
</dbReference>
<keyword evidence="1" id="KW-0472">Membrane</keyword>
<dbReference type="eggNOG" id="COG3156">
    <property type="taxonomic scope" value="Bacteria"/>
</dbReference>
<gene>
    <name evidence="2" type="ORF">Bxe_A0160</name>
</gene>
<dbReference type="STRING" id="266265.Bxe_A0160"/>
<keyword evidence="3" id="KW-1185">Reference proteome</keyword>
<proteinExistence type="predicted"/>